<proteinExistence type="predicted"/>
<dbReference type="Proteomes" id="UP000028547">
    <property type="component" value="Unassembled WGS sequence"/>
</dbReference>
<evidence type="ECO:0000313" key="3">
    <source>
        <dbReference type="Proteomes" id="UP000028547"/>
    </source>
</evidence>
<dbReference type="EMBL" id="JPMI01000323">
    <property type="protein sequence ID" value="KFA87837.1"/>
    <property type="molecule type" value="Genomic_DNA"/>
</dbReference>
<organism evidence="2 3">
    <name type="scientific">Archangium violaceum Cb vi76</name>
    <dbReference type="NCBI Taxonomy" id="1406225"/>
    <lineage>
        <taxon>Bacteria</taxon>
        <taxon>Pseudomonadati</taxon>
        <taxon>Myxococcota</taxon>
        <taxon>Myxococcia</taxon>
        <taxon>Myxococcales</taxon>
        <taxon>Cystobacterineae</taxon>
        <taxon>Archangiaceae</taxon>
        <taxon>Archangium</taxon>
    </lineage>
</organism>
<name>A0A084SHA2_9BACT</name>
<gene>
    <name evidence="2" type="ORF">Q664_45070</name>
</gene>
<reference evidence="2 3" key="1">
    <citation type="submission" date="2014-07" db="EMBL/GenBank/DDBJ databases">
        <title>Draft Genome Sequence of Gephyronic Acid Producer, Cystobacter violaceus Strain Cb vi76.</title>
        <authorList>
            <person name="Stevens D.C."/>
            <person name="Young J."/>
            <person name="Carmichael R."/>
            <person name="Tan J."/>
            <person name="Taylor R.E."/>
        </authorList>
    </citation>
    <scope>NUCLEOTIDE SEQUENCE [LARGE SCALE GENOMIC DNA]</scope>
    <source>
        <strain evidence="2 3">Cb vi76</strain>
    </source>
</reference>
<evidence type="ECO:0000313" key="2">
    <source>
        <dbReference type="EMBL" id="KFA87837.1"/>
    </source>
</evidence>
<comment type="caution">
    <text evidence="2">The sequence shown here is derived from an EMBL/GenBank/DDBJ whole genome shotgun (WGS) entry which is preliminary data.</text>
</comment>
<protein>
    <recommendedName>
        <fullName evidence="1">Lipoprotein LpqB C-terminal domain-containing protein</fullName>
    </recommendedName>
</protein>
<feature type="domain" description="Lipoprotein LpqB C-terminal" evidence="1">
    <location>
        <begin position="263"/>
        <end position="353"/>
    </location>
</feature>
<sequence length="609" mass="65575">MSELPEALRPWAAQLSLFPEDLALSLGAHVARLAAALGPMRARNEMEGGEPLGYDGLTRRGSPERLLMSEWLMALEAPDEFVRRAAFGEQAFLRPAFRQPQGGRRTVALLDAGPDQLGSPRIAHMALLVALARRAESAGAAFSWGVLQSRPGKQPFSTVDAASLGQWLKAGTDAPPLPAQLTAWREALELGSAPEDVWLVGSARLARLPGAEGLSHVAVDEVVAPDARQLSVEVRPASRPPRQVVLELPPAPQCVRLLRDPFATAVAAPVLDSRTSPVRSIQFSADGLRLLMTYANGGVAAQALPQSPRDTVPRPKRFMAPNGERVVALGWRRTGGLLVMTWHQAAASLHVHGTLRGHSAGRVLTIPSSALPETLRASLAAGPPLLALSTLREGREVPLVLDSARSLHQLTPGECLVTPLHHGVSALFERRGGLFFVDRDRQEDWADSTPRLVCLVPKAFDGWTRTLPFEGAGAAYFGHMRDFSRDEPGPPLAIHHQSGSWWVTRESHEEQTGAWVSVASGMNVVGLCCWPLDTPLPGLVVLGQDQRTFYRVTRDGVPEFLVSAAAPVVSSGVSPALPLLAWMTEKGEVCAWSFQHRALVYRATPGGTS</sequence>
<dbReference type="AlphaFoldDB" id="A0A084SHA2"/>
<evidence type="ECO:0000259" key="1">
    <source>
        <dbReference type="Pfam" id="PF10647"/>
    </source>
</evidence>
<dbReference type="RefSeq" id="WP_043410800.1">
    <property type="nucleotide sequence ID" value="NZ_JPMI01000323.1"/>
</dbReference>
<dbReference type="InterPro" id="IPR018910">
    <property type="entry name" value="LpqB_C"/>
</dbReference>
<dbReference type="Pfam" id="PF10647">
    <property type="entry name" value="Gmad1"/>
    <property type="match status" value="1"/>
</dbReference>
<accession>A0A084SHA2</accession>